<protein>
    <recommendedName>
        <fullName evidence="3">DUF3891 family protein</fullName>
    </recommendedName>
</protein>
<dbReference type="Pfam" id="PF13030">
    <property type="entry name" value="DUF3891"/>
    <property type="match status" value="1"/>
</dbReference>
<sequence>MIVVYLEKGFEVVLQRHHARLAASLMEKLEWIKGDPYKIDLIMAAADHDDNYTEFRRKGILNEPGGPKDFTMETFDKANCQRLLDESLSQSIFIAILIACHIQFVKRNLSAAATRFCDALESKKQHWCNQIDLSINEMKTYYTILQWCDALSLLVCQRIIPPEGRSLEISAGPDGVPYFISARDKDCYTIDPWPFSEKDFTINVERRLLDKLKFRNDKELQDALFHSPITVQQITFSH</sequence>
<dbReference type="RefSeq" id="WP_093100994.1">
    <property type="nucleotide sequence ID" value="NZ_FNGK01000009.1"/>
</dbReference>
<evidence type="ECO:0000313" key="1">
    <source>
        <dbReference type="EMBL" id="SNV37589.1"/>
    </source>
</evidence>
<accession>A0AAJ4X9C3</accession>
<dbReference type="Proteomes" id="UP000215355">
    <property type="component" value="Chromosome 1"/>
</dbReference>
<reference evidence="1 2" key="1">
    <citation type="submission" date="2017-06" db="EMBL/GenBank/DDBJ databases">
        <authorList>
            <consortium name="Pathogen Informatics"/>
        </authorList>
    </citation>
    <scope>NUCLEOTIDE SEQUENCE [LARGE SCALE GENOMIC DNA]</scope>
    <source>
        <strain evidence="1 2">NCTC12149</strain>
    </source>
</reference>
<dbReference type="KEGG" id="smiz:4412673_00226"/>
<dbReference type="InterPro" id="IPR024992">
    <property type="entry name" value="DUF3891"/>
</dbReference>
<evidence type="ECO:0000313" key="2">
    <source>
        <dbReference type="Proteomes" id="UP000215355"/>
    </source>
</evidence>
<organism evidence="1 2">
    <name type="scientific">Sphingobacterium mizutaii</name>
    <dbReference type="NCBI Taxonomy" id="1010"/>
    <lineage>
        <taxon>Bacteria</taxon>
        <taxon>Pseudomonadati</taxon>
        <taxon>Bacteroidota</taxon>
        <taxon>Sphingobacteriia</taxon>
        <taxon>Sphingobacteriales</taxon>
        <taxon>Sphingobacteriaceae</taxon>
        <taxon>Sphingobacterium</taxon>
    </lineage>
</organism>
<proteinExistence type="predicted"/>
<dbReference type="EMBL" id="LT906468">
    <property type="protein sequence ID" value="SNV37589.1"/>
    <property type="molecule type" value="Genomic_DNA"/>
</dbReference>
<evidence type="ECO:0008006" key="3">
    <source>
        <dbReference type="Google" id="ProtNLM"/>
    </source>
</evidence>
<name>A0AAJ4X9C3_9SPHI</name>
<gene>
    <name evidence="1" type="ORF">SAMEA4412673_00226</name>
</gene>
<dbReference type="AlphaFoldDB" id="A0AAJ4X9C3"/>